<keyword evidence="9 13" id="KW-0413">Isomerase</keyword>
<dbReference type="InterPro" id="IPR005792">
    <property type="entry name" value="Prot_disulphide_isomerase"/>
</dbReference>
<dbReference type="STRING" id="6689.A0A423TJ95"/>
<dbReference type="Pfam" id="PF00085">
    <property type="entry name" value="Thioredoxin"/>
    <property type="match status" value="2"/>
</dbReference>
<accession>A0A423TJ95</accession>
<dbReference type="PANTHER" id="PTHR18929">
    <property type="entry name" value="PROTEIN DISULFIDE ISOMERASE"/>
    <property type="match status" value="1"/>
</dbReference>
<dbReference type="PROSITE" id="PS00194">
    <property type="entry name" value="THIOREDOXIN_1"/>
    <property type="match status" value="2"/>
</dbReference>
<comment type="similarity">
    <text evidence="3 12">Belongs to the protein disulfide isomerase family.</text>
</comment>
<evidence type="ECO:0000256" key="12">
    <source>
        <dbReference type="RuleBase" id="RU004208"/>
    </source>
</evidence>
<evidence type="ECO:0000256" key="4">
    <source>
        <dbReference type="ARBA" id="ARBA00012723"/>
    </source>
</evidence>
<dbReference type="InterPro" id="IPR017937">
    <property type="entry name" value="Thioredoxin_CS"/>
</dbReference>
<evidence type="ECO:0000256" key="2">
    <source>
        <dbReference type="ARBA" id="ARBA00004319"/>
    </source>
</evidence>
<feature type="chain" id="PRO_5018820229" description="Protein disulfide-isomerase" evidence="13">
    <location>
        <begin position="19"/>
        <end position="485"/>
    </location>
</feature>
<gene>
    <name evidence="15" type="ORF">C7M84_004883</name>
</gene>
<dbReference type="OrthoDB" id="427280at2759"/>
<feature type="domain" description="Thioredoxin" evidence="14">
    <location>
        <begin position="1"/>
        <end position="128"/>
    </location>
</feature>
<dbReference type="CDD" id="cd02995">
    <property type="entry name" value="PDI_a_PDI_a'_C"/>
    <property type="match status" value="1"/>
</dbReference>
<dbReference type="PROSITE" id="PS51352">
    <property type="entry name" value="THIOREDOXIN_2"/>
    <property type="match status" value="2"/>
</dbReference>
<feature type="domain" description="Thioredoxin" evidence="14">
    <location>
        <begin position="341"/>
        <end position="465"/>
    </location>
</feature>
<keyword evidence="6" id="KW-0677">Repeat</keyword>
<evidence type="ECO:0000259" key="14">
    <source>
        <dbReference type="PROSITE" id="PS51352"/>
    </source>
</evidence>
<evidence type="ECO:0000256" key="9">
    <source>
        <dbReference type="ARBA" id="ARBA00023235"/>
    </source>
</evidence>
<comment type="catalytic activity">
    <reaction evidence="1 13">
        <text>Catalyzes the rearrangement of -S-S- bonds in proteins.</text>
        <dbReference type="EC" id="5.3.4.1"/>
    </reaction>
</comment>
<evidence type="ECO:0000256" key="1">
    <source>
        <dbReference type="ARBA" id="ARBA00001182"/>
    </source>
</evidence>
<dbReference type="PRINTS" id="PR00421">
    <property type="entry name" value="THIOREDOXIN"/>
</dbReference>
<evidence type="ECO:0000256" key="5">
    <source>
        <dbReference type="ARBA" id="ARBA00022729"/>
    </source>
</evidence>
<proteinExistence type="inferred from homology"/>
<evidence type="ECO:0000256" key="3">
    <source>
        <dbReference type="ARBA" id="ARBA00006347"/>
    </source>
</evidence>
<dbReference type="NCBIfam" id="TIGR01126">
    <property type="entry name" value="pdi_dom"/>
    <property type="match status" value="2"/>
</dbReference>
<dbReference type="NCBIfam" id="TIGR01130">
    <property type="entry name" value="ER_PDI_fam"/>
    <property type="match status" value="1"/>
</dbReference>
<evidence type="ECO:0000256" key="6">
    <source>
        <dbReference type="ARBA" id="ARBA00022737"/>
    </source>
</evidence>
<dbReference type="FunFam" id="3.40.30.10:FF:000077">
    <property type="entry name" value="Protein disulfide-isomerase"/>
    <property type="match status" value="1"/>
</dbReference>
<evidence type="ECO:0000256" key="7">
    <source>
        <dbReference type="ARBA" id="ARBA00022824"/>
    </source>
</evidence>
<dbReference type="AlphaFoldDB" id="A0A423TJ95"/>
<evidence type="ECO:0000313" key="15">
    <source>
        <dbReference type="EMBL" id="ROT76540.1"/>
    </source>
</evidence>
<dbReference type="GO" id="GO:0006457">
    <property type="term" value="P:protein folding"/>
    <property type="evidence" value="ECO:0007669"/>
    <property type="project" value="TreeGrafter"/>
</dbReference>
<dbReference type="FunFam" id="3.40.30.10:FF:000303">
    <property type="entry name" value="Protein disulfide-isomerase"/>
    <property type="match status" value="1"/>
</dbReference>
<dbReference type="EMBL" id="QCYY01001647">
    <property type="protein sequence ID" value="ROT76540.1"/>
    <property type="molecule type" value="Genomic_DNA"/>
</dbReference>
<reference evidence="15 16" key="1">
    <citation type="submission" date="2018-04" db="EMBL/GenBank/DDBJ databases">
        <authorList>
            <person name="Zhang X."/>
            <person name="Yuan J."/>
            <person name="Li F."/>
            <person name="Xiang J."/>
        </authorList>
    </citation>
    <scope>NUCLEOTIDE SEQUENCE [LARGE SCALE GENOMIC DNA]</scope>
    <source>
        <tissue evidence="15">Muscle</tissue>
    </source>
</reference>
<dbReference type="CDD" id="cd03073">
    <property type="entry name" value="PDI_b'_ERp72_ERp57"/>
    <property type="match status" value="1"/>
</dbReference>
<comment type="caution">
    <text evidence="15">The sequence shown here is derived from an EMBL/GenBank/DDBJ whole genome shotgun (WGS) entry which is preliminary data.</text>
</comment>
<keyword evidence="10 11" id="KW-0676">Redox-active center</keyword>
<sequence>MATRLLILLFSLVAVALGDDVLQLNDADFDGKVASYDTVLVMFYAPWCGHCKRLKPEFEKASTTLKANDPPVYLAKVDCTDDGKDSCSRFGVSGYPTLKIFKGGELSTDYNGPRDASGIVKYMRSQVGPASKELTSVEAAEAFLGAAEVGVVYFGGDSKLKDAFLKAADKLRESIRFAHSLDATVNEKYGFSDVVVLFRPKHLENKFEPSSVVFEGSADRAEIESFIKKNFHGLVGHLTQDTAQDFKPPVVIAYYNVDYVKNIKGTNYWRNRVLKVGQNFADDFKFAVANKDDFQHDLNEYGLDYVPGDKPVICARNAKGQKFVMQEEFSMDNLQVFLTKLKADELEPYLKSEAVPTQDGPVTVAVGKNFHEVVSDERDALIEFYAPWCGHCKKLAPTYDELGEAMKDEDVDIVKMDATANDVPPQYNVQGFPTIFWKPKGGVPRNYNGGRELDDFVKYIAQHSTNELNGYDRKGKAKKAKKTEL</sequence>
<dbReference type="InterPro" id="IPR005788">
    <property type="entry name" value="PDI_thioredoxin-like_dom"/>
</dbReference>
<evidence type="ECO:0000256" key="10">
    <source>
        <dbReference type="ARBA" id="ARBA00023284"/>
    </source>
</evidence>
<keyword evidence="5 13" id="KW-0732">Signal</keyword>
<dbReference type="Proteomes" id="UP000283509">
    <property type="component" value="Unassembled WGS sequence"/>
</dbReference>
<keyword evidence="16" id="KW-1185">Reference proteome</keyword>
<dbReference type="Pfam" id="PF13848">
    <property type="entry name" value="Thioredoxin_6"/>
    <property type="match status" value="1"/>
</dbReference>
<keyword evidence="8 11" id="KW-1015">Disulfide bond</keyword>
<dbReference type="Gene3D" id="3.40.30.10">
    <property type="entry name" value="Glutaredoxin"/>
    <property type="match status" value="4"/>
</dbReference>
<evidence type="ECO:0000313" key="16">
    <source>
        <dbReference type="Proteomes" id="UP000283509"/>
    </source>
</evidence>
<keyword evidence="7" id="KW-0256">Endoplasmic reticulum</keyword>
<dbReference type="PANTHER" id="PTHR18929:SF132">
    <property type="entry name" value="PROTEIN DISULFIDE-ISOMERASE A3"/>
    <property type="match status" value="1"/>
</dbReference>
<dbReference type="GO" id="GO:0003756">
    <property type="term" value="F:protein disulfide isomerase activity"/>
    <property type="evidence" value="ECO:0007669"/>
    <property type="project" value="UniProtKB-EC"/>
</dbReference>
<evidence type="ECO:0000256" key="13">
    <source>
        <dbReference type="RuleBase" id="RU361130"/>
    </source>
</evidence>
<reference evidence="15 16" key="2">
    <citation type="submission" date="2019-01" db="EMBL/GenBank/DDBJ databases">
        <title>The decoding of complex shrimp genome reveals the adaptation for benthos swimmer, frequently molting mechanism and breeding impact on genome.</title>
        <authorList>
            <person name="Sun Y."/>
            <person name="Gao Y."/>
            <person name="Yu Y."/>
        </authorList>
    </citation>
    <scope>NUCLEOTIDE SEQUENCE [LARGE SCALE GENOMIC DNA]</scope>
    <source>
        <tissue evidence="15">Muscle</tissue>
    </source>
</reference>
<feature type="disulfide bond" description="Redox-active" evidence="11">
    <location>
        <begin position="48"/>
        <end position="51"/>
    </location>
</feature>
<feature type="signal peptide" evidence="13">
    <location>
        <begin position="1"/>
        <end position="18"/>
    </location>
</feature>
<dbReference type="FunFam" id="3.40.30.10:FF:000017">
    <property type="entry name" value="Protein disulfide-isomerase A4"/>
    <property type="match status" value="1"/>
</dbReference>
<organism evidence="15 16">
    <name type="scientific">Penaeus vannamei</name>
    <name type="common">Whiteleg shrimp</name>
    <name type="synonym">Litopenaeus vannamei</name>
    <dbReference type="NCBI Taxonomy" id="6689"/>
    <lineage>
        <taxon>Eukaryota</taxon>
        <taxon>Metazoa</taxon>
        <taxon>Ecdysozoa</taxon>
        <taxon>Arthropoda</taxon>
        <taxon>Crustacea</taxon>
        <taxon>Multicrustacea</taxon>
        <taxon>Malacostraca</taxon>
        <taxon>Eumalacostraca</taxon>
        <taxon>Eucarida</taxon>
        <taxon>Decapoda</taxon>
        <taxon>Dendrobranchiata</taxon>
        <taxon>Penaeoidea</taxon>
        <taxon>Penaeidae</taxon>
        <taxon>Penaeus</taxon>
    </lineage>
</organism>
<name>A0A423TJ95_PENVA</name>
<evidence type="ECO:0000256" key="8">
    <source>
        <dbReference type="ARBA" id="ARBA00023157"/>
    </source>
</evidence>
<dbReference type="GO" id="GO:0034976">
    <property type="term" value="P:response to endoplasmic reticulum stress"/>
    <property type="evidence" value="ECO:0007669"/>
    <property type="project" value="TreeGrafter"/>
</dbReference>
<dbReference type="CDD" id="cd02961">
    <property type="entry name" value="PDI_a_family"/>
    <property type="match status" value="1"/>
</dbReference>
<feature type="disulfide bond" description="Redox-active" evidence="11">
    <location>
        <begin position="389"/>
        <end position="392"/>
    </location>
</feature>
<evidence type="ECO:0000256" key="11">
    <source>
        <dbReference type="PIRSR" id="PIRSR605792-51"/>
    </source>
</evidence>
<dbReference type="GO" id="GO:0005788">
    <property type="term" value="C:endoplasmic reticulum lumen"/>
    <property type="evidence" value="ECO:0007669"/>
    <property type="project" value="UniProtKB-SubCell"/>
</dbReference>
<dbReference type="SUPFAM" id="SSF52833">
    <property type="entry name" value="Thioredoxin-like"/>
    <property type="match status" value="4"/>
</dbReference>
<protein>
    <recommendedName>
        <fullName evidence="4 13">Protein disulfide-isomerase</fullName>
        <ecNumber evidence="4 13">5.3.4.1</ecNumber>
    </recommendedName>
</protein>
<dbReference type="EC" id="5.3.4.1" evidence="4 13"/>
<dbReference type="InterPro" id="IPR013766">
    <property type="entry name" value="Thioredoxin_domain"/>
</dbReference>
<comment type="subcellular location">
    <subcellularLocation>
        <location evidence="2">Endoplasmic reticulum lumen</location>
    </subcellularLocation>
</comment>
<dbReference type="InterPro" id="IPR036249">
    <property type="entry name" value="Thioredoxin-like_sf"/>
</dbReference>